<keyword evidence="2" id="KW-0238">DNA-binding</keyword>
<evidence type="ECO:0000259" key="5">
    <source>
        <dbReference type="PROSITE" id="PS51063"/>
    </source>
</evidence>
<dbReference type="GO" id="GO:0003677">
    <property type="term" value="F:DNA binding"/>
    <property type="evidence" value="ECO:0007669"/>
    <property type="project" value="UniProtKB-KW"/>
</dbReference>
<dbReference type="PANTHER" id="PTHR24567:SF74">
    <property type="entry name" value="HTH-TYPE TRANSCRIPTIONAL REGULATOR ARCR"/>
    <property type="match status" value="1"/>
</dbReference>
<dbReference type="SMART" id="SM00100">
    <property type="entry name" value="cNMP"/>
    <property type="match status" value="1"/>
</dbReference>
<dbReference type="Gene3D" id="2.60.120.10">
    <property type="entry name" value="Jelly Rolls"/>
    <property type="match status" value="1"/>
</dbReference>
<name>A0A1Z4JBS3_LEPBY</name>
<proteinExistence type="predicted"/>
<dbReference type="InterPro" id="IPR018490">
    <property type="entry name" value="cNMP-bd_dom_sf"/>
</dbReference>
<dbReference type="PANTHER" id="PTHR24567">
    <property type="entry name" value="CRP FAMILY TRANSCRIPTIONAL REGULATORY PROTEIN"/>
    <property type="match status" value="1"/>
</dbReference>
<dbReference type="Proteomes" id="UP000217895">
    <property type="component" value="Chromosome"/>
</dbReference>
<dbReference type="CDD" id="cd00038">
    <property type="entry name" value="CAP_ED"/>
    <property type="match status" value="1"/>
</dbReference>
<dbReference type="GO" id="GO:0005829">
    <property type="term" value="C:cytosol"/>
    <property type="evidence" value="ECO:0007669"/>
    <property type="project" value="TreeGrafter"/>
</dbReference>
<dbReference type="PROSITE" id="PS50042">
    <property type="entry name" value="CNMP_BINDING_3"/>
    <property type="match status" value="1"/>
</dbReference>
<sequence>MNFSNFDQLPTALQTVVTQQTLTIGQALFHKGEPADTVFVIQFGRIRLLHYTESGQIVNHYQVNPGELCAELVLFIETYACTAIAEELTQVLVFPKQAFLKALQQDSDLAIAFMAQMAYRLHLTKTMLEVRGIRSARERVLHYLRFVMPTDQNSVLLKQPLKSIAYDLGISPEVLSRTLTQLEIEEVILREKRRITLLE</sequence>
<dbReference type="SUPFAM" id="SSF46785">
    <property type="entry name" value="Winged helix' DNA-binding domain"/>
    <property type="match status" value="1"/>
</dbReference>
<accession>A0A1Z4JBS3</accession>
<evidence type="ECO:0000256" key="2">
    <source>
        <dbReference type="ARBA" id="ARBA00023125"/>
    </source>
</evidence>
<feature type="domain" description="Cyclic nucleotide-binding" evidence="4">
    <location>
        <begin position="1"/>
        <end position="120"/>
    </location>
</feature>
<dbReference type="InterPro" id="IPR000595">
    <property type="entry name" value="cNMP-bd_dom"/>
</dbReference>
<keyword evidence="7" id="KW-1185">Reference proteome</keyword>
<dbReference type="Pfam" id="PF00027">
    <property type="entry name" value="cNMP_binding"/>
    <property type="match status" value="1"/>
</dbReference>
<evidence type="ECO:0000313" key="7">
    <source>
        <dbReference type="Proteomes" id="UP000217895"/>
    </source>
</evidence>
<keyword evidence="3" id="KW-0804">Transcription</keyword>
<keyword evidence="1" id="KW-0805">Transcription regulation</keyword>
<evidence type="ECO:0000256" key="3">
    <source>
        <dbReference type="ARBA" id="ARBA00023163"/>
    </source>
</evidence>
<dbReference type="InterPro" id="IPR050397">
    <property type="entry name" value="Env_Response_Regulators"/>
</dbReference>
<dbReference type="AlphaFoldDB" id="A0A1Z4JBS3"/>
<feature type="domain" description="HTH crp-type" evidence="5">
    <location>
        <begin position="134"/>
        <end position="199"/>
    </location>
</feature>
<dbReference type="InterPro" id="IPR014710">
    <property type="entry name" value="RmlC-like_jellyroll"/>
</dbReference>
<reference evidence="6 7" key="1">
    <citation type="submission" date="2017-06" db="EMBL/GenBank/DDBJ databases">
        <title>Genome sequencing of cyanobaciteial culture collection at National Institute for Environmental Studies (NIES).</title>
        <authorList>
            <person name="Hirose Y."/>
            <person name="Shimura Y."/>
            <person name="Fujisawa T."/>
            <person name="Nakamura Y."/>
            <person name="Kawachi M."/>
        </authorList>
    </citation>
    <scope>NUCLEOTIDE SEQUENCE [LARGE SCALE GENOMIC DNA]</scope>
    <source>
        <strain evidence="6 7">NIES-2135</strain>
    </source>
</reference>
<dbReference type="PROSITE" id="PS51063">
    <property type="entry name" value="HTH_CRP_2"/>
    <property type="match status" value="1"/>
</dbReference>
<evidence type="ECO:0000256" key="1">
    <source>
        <dbReference type="ARBA" id="ARBA00023015"/>
    </source>
</evidence>
<dbReference type="InterPro" id="IPR012318">
    <property type="entry name" value="HTH_CRP"/>
</dbReference>
<dbReference type="InterPro" id="IPR036388">
    <property type="entry name" value="WH-like_DNA-bd_sf"/>
</dbReference>
<evidence type="ECO:0000313" key="6">
    <source>
        <dbReference type="EMBL" id="BAY54245.1"/>
    </source>
</evidence>
<dbReference type="GO" id="GO:0003700">
    <property type="term" value="F:DNA-binding transcription factor activity"/>
    <property type="evidence" value="ECO:0007669"/>
    <property type="project" value="TreeGrafter"/>
</dbReference>
<dbReference type="Gene3D" id="1.10.10.10">
    <property type="entry name" value="Winged helix-like DNA-binding domain superfamily/Winged helix DNA-binding domain"/>
    <property type="match status" value="1"/>
</dbReference>
<dbReference type="SUPFAM" id="SSF51206">
    <property type="entry name" value="cAMP-binding domain-like"/>
    <property type="match status" value="1"/>
</dbReference>
<organism evidence="6 7">
    <name type="scientific">Leptolyngbya boryana NIES-2135</name>
    <dbReference type="NCBI Taxonomy" id="1973484"/>
    <lineage>
        <taxon>Bacteria</taxon>
        <taxon>Bacillati</taxon>
        <taxon>Cyanobacteriota</taxon>
        <taxon>Cyanophyceae</taxon>
        <taxon>Leptolyngbyales</taxon>
        <taxon>Leptolyngbyaceae</taxon>
        <taxon>Leptolyngbya group</taxon>
        <taxon>Leptolyngbya</taxon>
    </lineage>
</organism>
<gene>
    <name evidence="6" type="ORF">NIES2135_10610</name>
</gene>
<protein>
    <submittedName>
        <fullName evidence="6">Transcriptional regulator</fullName>
    </submittedName>
</protein>
<evidence type="ECO:0000259" key="4">
    <source>
        <dbReference type="PROSITE" id="PS50042"/>
    </source>
</evidence>
<dbReference type="InterPro" id="IPR036390">
    <property type="entry name" value="WH_DNA-bd_sf"/>
</dbReference>
<dbReference type="EMBL" id="AP018203">
    <property type="protein sequence ID" value="BAY54245.1"/>
    <property type="molecule type" value="Genomic_DNA"/>
</dbReference>